<proteinExistence type="inferred from homology"/>
<dbReference type="EC" id="2.7.1.78" evidence="7"/>
<evidence type="ECO:0000256" key="3">
    <source>
        <dbReference type="ARBA" id="ARBA00022630"/>
    </source>
</evidence>
<feature type="compositionally biased region" description="Basic and acidic residues" evidence="5">
    <location>
        <begin position="68"/>
        <end position="83"/>
    </location>
</feature>
<reference evidence="7" key="1">
    <citation type="submission" date="2021-03" db="EMBL/GenBank/DDBJ databases">
        <authorList>
            <person name="Bekaert M."/>
        </authorList>
    </citation>
    <scope>NUCLEOTIDE SEQUENCE</scope>
</reference>
<evidence type="ECO:0000256" key="2">
    <source>
        <dbReference type="ARBA" id="ARBA00010790"/>
    </source>
</evidence>
<dbReference type="PANTHER" id="PTHR11552">
    <property type="entry name" value="GLUCOSE-METHANOL-CHOLINE GMC OXIDOREDUCTASE"/>
    <property type="match status" value="1"/>
</dbReference>
<sequence>MGPIRKKKNNNAVYNPTLLENWTIARLKAELERKNIAFPINAKRLTLVRILKRYENSDSITSNTTNARGEEARGEDSHTRGEEPLNGSAVYHHALPQQNARVDGDPRSQDAPNTNNNENTPSNDNRVLIGIVSKLSSTVQSLQQNVSGLTGKVNLLLQARNETTSISRIAETPNANVSAPVDSASNIINHTSTNSGQSWSNFNLQSAYNALQNTRTAPNAAAGSEEQLLNMGNSGNMVRTAHGYSAETLPFVETISPQLRKNIISGMDINLTSLLIPYYSGSGTHELSLSEDKNNKSDPRSSRSLSLGEFIQAFGIYKNIMCTTFPHRRSELDLYERDLVDMATRWDIYRIQIEITERDILEINERTEIFLEITERTEIILEDWLANQIGDITWDYFAYRAAGIHRSRYPAAGIHRSRNPAAGIHRSRKTRCWYPPQPKQCCRNTYQTQSDTITCDFVIIGAGTASLTLGSLLADVPYWKVCILERGPMESGMVGWYTNSYKFTTPHDPMWITSPVLKTIENNENTNRDGRNIYIPRFRGRGGTSRVYGAINRRASPAVLDLWPDGWKHDNLTHYYKKIEDHYCYYDSKDVTGISEEDCKKWHGKGGAMQVNTQIEEAFQKFAREMKYLCQKTSMPWGGYAHDYNGHLEDRRSCSVFQQFKMRTEKVGKDNFVPTPEARNNRASQTARGSSFSGYYERKQNRDNLQVFTSTTVTKILFQNSKAIGVLCLNEDSEKILTFYAQKEVIVGGGSFDTPHLLQVSGIGPKKLLKKIKVDIVADNQHVGQHLWDHISVPYILKLSPDSDDLCCTGPDSKIPTVNIDGKIYDTRTLSSINGSFSWILHLRSNLTRPLQNMSDIQIYAIGNCKRFDETGSLCTAPTAGHLDLKEYGFSEDDTVDSEDLKEGIIRIIDQWPEFRGSINAITANIFDKPKLDYGWTYTEDGIPTKEFEQVSKLFKDQIRMLREMFFGDDVREELRSLIVDEVAPGKEIDTDEELDAWMRGMFVSALHPVGTCKMPECADEFLQVRGVSKLRVCDASAFATQTDGNPAATLYAMGEKLADMLKFQYLKYVKVAIRQDLSIQVESTKLDDPDIGTVQSYTNCTDTKVLSEWISTGKSTSAIIYRWSLVCNDNSNVRDIADKVIEATLNLNVDYNSCTTEGFPKFNRVKTHLIDKESEPNHKESSYVFIVWCRAFENVNPNDLWKSIGYYNGDNGNNPGSKKCFKLNCEEEICSILKYMNNDTRELIFSEPELYLPLKNYVSTQKIVSKNYRKSSFYVRTGSFKSNPGIDWYDGLAGYLLEDVYSADGTRRSRQYPPLNRLSGWWTEKTDGLLYYESKGLKSSLHLAAFDLDGTLITTKSGNDFPIDENDWELKFPEITERLFKNRIEGINNVIMSNQKGIGLGLQNKEEWMTKIENIISKIGVPMYALAATKDNKYRKPNVGMWEYYRCFLNQFSSLDKSDAVYVGDANGQEGSPDSDKMFAENVGIKFNNPEEYFLPSYKKYHDDL</sequence>
<feature type="region of interest" description="Disordered" evidence="5">
    <location>
        <begin position="670"/>
        <end position="693"/>
    </location>
</feature>
<dbReference type="InterPro" id="IPR006551">
    <property type="entry name" value="Polynucleotide_phosphatase"/>
</dbReference>
<feature type="compositionally biased region" description="Low complexity" evidence="5">
    <location>
        <begin position="112"/>
        <end position="125"/>
    </location>
</feature>
<dbReference type="InterPro" id="IPR006549">
    <property type="entry name" value="HAD-SF_hydro_IIIA"/>
</dbReference>
<dbReference type="InterPro" id="IPR036412">
    <property type="entry name" value="HAD-like_sf"/>
</dbReference>
<dbReference type="PANTHER" id="PTHR11552:SF147">
    <property type="entry name" value="CHOLINE DEHYDROGENASE, MITOCHONDRIAL"/>
    <property type="match status" value="1"/>
</dbReference>
<name>A0A8S3SZG6_MYTED</name>
<dbReference type="Gene3D" id="3.40.50.1000">
    <property type="entry name" value="HAD superfamily/HAD-like"/>
    <property type="match status" value="1"/>
</dbReference>
<keyword evidence="7" id="KW-0808">Transferase</keyword>
<dbReference type="InterPro" id="IPR012132">
    <property type="entry name" value="GMC_OxRdtase"/>
</dbReference>
<evidence type="ECO:0000259" key="6">
    <source>
        <dbReference type="PROSITE" id="PS00624"/>
    </source>
</evidence>
<protein>
    <submittedName>
        <fullName evidence="7">PNKP</fullName>
        <ecNumber evidence="7">2.7.1.78</ecNumber>
        <ecNumber evidence="7">3.1.3.32</ecNumber>
    </submittedName>
</protein>
<comment type="cofactor">
    <cofactor evidence="1">
        <name>FAD</name>
        <dbReference type="ChEBI" id="CHEBI:57692"/>
    </cofactor>
</comment>
<gene>
    <name evidence="7" type="ORF">MEDL_37286</name>
</gene>
<dbReference type="InterPro" id="IPR036188">
    <property type="entry name" value="FAD/NAD-bd_sf"/>
</dbReference>
<dbReference type="SUPFAM" id="SSF54373">
    <property type="entry name" value="FAD-linked reductases, C-terminal domain"/>
    <property type="match status" value="1"/>
</dbReference>
<dbReference type="InterPro" id="IPR007867">
    <property type="entry name" value="GMC_OxRtase_C"/>
</dbReference>
<dbReference type="InterPro" id="IPR000172">
    <property type="entry name" value="GMC_OxRdtase_N"/>
</dbReference>
<dbReference type="SUPFAM" id="SSF51905">
    <property type="entry name" value="FAD/NAD(P)-binding domain"/>
    <property type="match status" value="1"/>
</dbReference>
<keyword evidence="8" id="KW-1185">Reference proteome</keyword>
<dbReference type="Pfam" id="PF00732">
    <property type="entry name" value="GMC_oxred_N"/>
    <property type="match status" value="1"/>
</dbReference>
<evidence type="ECO:0000313" key="7">
    <source>
        <dbReference type="EMBL" id="CAG2224067.1"/>
    </source>
</evidence>
<comment type="caution">
    <text evidence="7">The sequence shown here is derived from an EMBL/GenBank/DDBJ whole genome shotgun (WGS) entry which is preliminary data.</text>
</comment>
<keyword evidence="3" id="KW-0285">Flavoprotein</keyword>
<dbReference type="PROSITE" id="PS00624">
    <property type="entry name" value="GMC_OXRED_2"/>
    <property type="match status" value="1"/>
</dbReference>
<dbReference type="Pfam" id="PF05199">
    <property type="entry name" value="GMC_oxred_C"/>
    <property type="match status" value="1"/>
</dbReference>
<dbReference type="EMBL" id="CAJPWZ010001795">
    <property type="protein sequence ID" value="CAG2224067.1"/>
    <property type="molecule type" value="Genomic_DNA"/>
</dbReference>
<dbReference type="NCBIfam" id="TIGR01664">
    <property type="entry name" value="DNA-3'-Pase"/>
    <property type="match status" value="1"/>
</dbReference>
<dbReference type="NCBIfam" id="TIGR01662">
    <property type="entry name" value="HAD-SF-IIIA"/>
    <property type="match status" value="1"/>
</dbReference>
<dbReference type="GO" id="GO:0050660">
    <property type="term" value="F:flavin adenine dinucleotide binding"/>
    <property type="evidence" value="ECO:0007669"/>
    <property type="project" value="InterPro"/>
</dbReference>
<evidence type="ECO:0000256" key="5">
    <source>
        <dbReference type="SAM" id="MobiDB-lite"/>
    </source>
</evidence>
<dbReference type="OrthoDB" id="6056316at2759"/>
<dbReference type="Gene3D" id="3.50.50.60">
    <property type="entry name" value="FAD/NAD(P)-binding domain"/>
    <property type="match status" value="1"/>
</dbReference>
<comment type="similarity">
    <text evidence="2">Belongs to the GMC oxidoreductase family.</text>
</comment>
<accession>A0A8S3SZG6</accession>
<dbReference type="Gene3D" id="3.30.560.10">
    <property type="entry name" value="Glucose Oxidase, domain 3"/>
    <property type="match status" value="1"/>
</dbReference>
<feature type="compositionally biased region" description="Polar residues" evidence="5">
    <location>
        <begin position="681"/>
        <end position="693"/>
    </location>
</feature>
<organism evidence="7 8">
    <name type="scientific">Mytilus edulis</name>
    <name type="common">Blue mussel</name>
    <dbReference type="NCBI Taxonomy" id="6550"/>
    <lineage>
        <taxon>Eukaryota</taxon>
        <taxon>Metazoa</taxon>
        <taxon>Spiralia</taxon>
        <taxon>Lophotrochozoa</taxon>
        <taxon>Mollusca</taxon>
        <taxon>Bivalvia</taxon>
        <taxon>Autobranchia</taxon>
        <taxon>Pteriomorphia</taxon>
        <taxon>Mytilida</taxon>
        <taxon>Mytiloidea</taxon>
        <taxon>Mytilidae</taxon>
        <taxon>Mytilinae</taxon>
        <taxon>Mytilus</taxon>
    </lineage>
</organism>
<dbReference type="InterPro" id="IPR023214">
    <property type="entry name" value="HAD_sf"/>
</dbReference>
<dbReference type="EC" id="3.1.3.32" evidence="7"/>
<keyword evidence="4" id="KW-0274">FAD</keyword>
<keyword evidence="7" id="KW-0378">Hydrolase</keyword>
<feature type="domain" description="Glucose-methanol-choline oxidoreductase N-terminal" evidence="6">
    <location>
        <begin position="750"/>
        <end position="764"/>
    </location>
</feature>
<evidence type="ECO:0000256" key="4">
    <source>
        <dbReference type="ARBA" id="ARBA00022827"/>
    </source>
</evidence>
<evidence type="ECO:0000256" key="1">
    <source>
        <dbReference type="ARBA" id="ARBA00001974"/>
    </source>
</evidence>
<dbReference type="GO" id="GO:0046403">
    <property type="term" value="F:polynucleotide 3'-phosphatase activity"/>
    <property type="evidence" value="ECO:0007669"/>
    <property type="project" value="UniProtKB-EC"/>
</dbReference>
<dbReference type="InterPro" id="IPR013954">
    <property type="entry name" value="PNK3P"/>
</dbReference>
<evidence type="ECO:0000313" key="8">
    <source>
        <dbReference type="Proteomes" id="UP000683360"/>
    </source>
</evidence>
<dbReference type="GO" id="GO:0016614">
    <property type="term" value="F:oxidoreductase activity, acting on CH-OH group of donors"/>
    <property type="evidence" value="ECO:0007669"/>
    <property type="project" value="InterPro"/>
</dbReference>
<feature type="region of interest" description="Disordered" evidence="5">
    <location>
        <begin position="100"/>
        <end position="125"/>
    </location>
</feature>
<feature type="region of interest" description="Disordered" evidence="5">
    <location>
        <begin position="59"/>
        <end position="85"/>
    </location>
</feature>
<dbReference type="SUPFAM" id="SSF56784">
    <property type="entry name" value="HAD-like"/>
    <property type="match status" value="1"/>
</dbReference>
<dbReference type="Proteomes" id="UP000683360">
    <property type="component" value="Unassembled WGS sequence"/>
</dbReference>
<dbReference type="Pfam" id="PF08645">
    <property type="entry name" value="PNK3P"/>
    <property type="match status" value="1"/>
</dbReference>
<dbReference type="GO" id="GO:0051734">
    <property type="term" value="F:ATP-dependent polynucleotide 5'-hydroxyl-kinase activity"/>
    <property type="evidence" value="ECO:0007669"/>
    <property type="project" value="UniProtKB-EC"/>
</dbReference>